<dbReference type="EnsemblMetazoa" id="MESCA004279-RA">
    <property type="protein sequence ID" value="MESCA004279-PA"/>
    <property type="gene ID" value="MESCA004279"/>
</dbReference>
<dbReference type="HOGENOM" id="CLU_2111630_0_0_1"/>
<dbReference type="EMBL" id="CAQQ02391386">
    <property type="status" value="NOT_ANNOTATED_CDS"/>
    <property type="molecule type" value="Genomic_DNA"/>
</dbReference>
<dbReference type="Gene3D" id="1.10.287.70">
    <property type="match status" value="1"/>
</dbReference>
<protein>
    <submittedName>
        <fullName evidence="1">Uncharacterized protein</fullName>
    </submittedName>
</protein>
<evidence type="ECO:0000313" key="2">
    <source>
        <dbReference type="Proteomes" id="UP000015102"/>
    </source>
</evidence>
<keyword evidence="2" id="KW-1185">Reference proteome</keyword>
<organism evidence="1 2">
    <name type="scientific">Megaselia scalaris</name>
    <name type="common">Humpbacked fly</name>
    <name type="synonym">Phora scalaris</name>
    <dbReference type="NCBI Taxonomy" id="36166"/>
    <lineage>
        <taxon>Eukaryota</taxon>
        <taxon>Metazoa</taxon>
        <taxon>Ecdysozoa</taxon>
        <taxon>Arthropoda</taxon>
        <taxon>Hexapoda</taxon>
        <taxon>Insecta</taxon>
        <taxon>Pterygota</taxon>
        <taxon>Neoptera</taxon>
        <taxon>Endopterygota</taxon>
        <taxon>Diptera</taxon>
        <taxon>Brachycera</taxon>
        <taxon>Muscomorpha</taxon>
        <taxon>Platypezoidea</taxon>
        <taxon>Phoridae</taxon>
        <taxon>Megaseliini</taxon>
        <taxon>Megaselia</taxon>
    </lineage>
</organism>
<name>T1GL84_MEGSC</name>
<reference evidence="2" key="1">
    <citation type="submission" date="2013-02" db="EMBL/GenBank/DDBJ databases">
        <authorList>
            <person name="Hughes D."/>
        </authorList>
    </citation>
    <scope>NUCLEOTIDE SEQUENCE</scope>
    <source>
        <strain>Durham</strain>
        <strain evidence="2">NC isolate 2 -- Noor lab</strain>
    </source>
</reference>
<proteinExistence type="predicted"/>
<dbReference type="AlphaFoldDB" id="T1GL84"/>
<dbReference type="EMBL" id="CAQQ02391387">
    <property type="status" value="NOT_ANNOTATED_CDS"/>
    <property type="molecule type" value="Genomic_DNA"/>
</dbReference>
<reference evidence="1" key="2">
    <citation type="submission" date="2015-06" db="UniProtKB">
        <authorList>
            <consortium name="EnsemblMetazoa"/>
        </authorList>
    </citation>
    <scope>IDENTIFICATION</scope>
</reference>
<dbReference type="Proteomes" id="UP000015102">
    <property type="component" value="Unassembled WGS sequence"/>
</dbReference>
<sequence length="115" mass="13259">MDTSKCITKSLELTLFSCSAPEFYKLNLSQKFFVICVWIYGNVIFNSFNAKLYSFLTTLSYEPKIQTVQDIIDQSLKIWLPIILVKIQDIFLSRSENVKENAFNVAEGYNPEDPS</sequence>
<evidence type="ECO:0000313" key="1">
    <source>
        <dbReference type="EnsemblMetazoa" id="MESCA004279-PA"/>
    </source>
</evidence>
<accession>T1GL84</accession>